<dbReference type="GO" id="GO:0005549">
    <property type="term" value="F:odorant binding"/>
    <property type="evidence" value="ECO:0007669"/>
    <property type="project" value="InterPro"/>
</dbReference>
<gene>
    <name evidence="6" type="ORF">ALC53_07045</name>
</gene>
<dbReference type="Gene3D" id="1.10.238.190">
    <property type="match status" value="1"/>
</dbReference>
<accession>A0A195BEB6</accession>
<dbReference type="GO" id="GO:0005576">
    <property type="term" value="C:extracellular region"/>
    <property type="evidence" value="ECO:0007669"/>
    <property type="project" value="UniProtKB-SubCell"/>
</dbReference>
<dbReference type="SUPFAM" id="SSF47565">
    <property type="entry name" value="Insect pheromone/odorant-binding proteins"/>
    <property type="match status" value="1"/>
</dbReference>
<name>A0A195BEB6_9HYME</name>
<comment type="subcellular location">
    <subcellularLocation>
        <location evidence="1">Secreted</location>
    </subcellularLocation>
</comment>
<evidence type="ECO:0000313" key="6">
    <source>
        <dbReference type="EMBL" id="KYM82554.1"/>
    </source>
</evidence>
<dbReference type="Pfam" id="PF22750">
    <property type="entry name" value="Sol_i_2"/>
    <property type="match status" value="1"/>
</dbReference>
<evidence type="ECO:0000259" key="5">
    <source>
        <dbReference type="Pfam" id="PF22750"/>
    </source>
</evidence>
<reference evidence="6 7" key="1">
    <citation type="submission" date="2015-09" db="EMBL/GenBank/DDBJ databases">
        <title>Atta colombica WGS genome.</title>
        <authorList>
            <person name="Nygaard S."/>
            <person name="Hu H."/>
            <person name="Boomsma J."/>
            <person name="Zhang G."/>
        </authorList>
    </citation>
    <scope>NUCLEOTIDE SEQUENCE [LARGE SCALE GENOMIC DNA]</scope>
    <source>
        <strain evidence="6">Treedump-2</strain>
        <tissue evidence="6">Whole body</tissue>
    </source>
</reference>
<evidence type="ECO:0000256" key="2">
    <source>
        <dbReference type="ARBA" id="ARBA00009932"/>
    </source>
</evidence>
<evidence type="ECO:0000256" key="4">
    <source>
        <dbReference type="SAM" id="MobiDB-lite"/>
    </source>
</evidence>
<keyword evidence="7" id="KW-1185">Reference proteome</keyword>
<dbReference type="InterPro" id="IPR055216">
    <property type="entry name" value="Sol_i_2/4"/>
</dbReference>
<comment type="similarity">
    <text evidence="2">Belongs to the ant venom allergen 2/4 family.</text>
</comment>
<evidence type="ECO:0000256" key="3">
    <source>
        <dbReference type="ARBA" id="ARBA00022525"/>
    </source>
</evidence>
<evidence type="ECO:0000313" key="7">
    <source>
        <dbReference type="Proteomes" id="UP000078540"/>
    </source>
</evidence>
<dbReference type="EMBL" id="KQ976511">
    <property type="protein sequence ID" value="KYM82554.1"/>
    <property type="molecule type" value="Genomic_DNA"/>
</dbReference>
<dbReference type="Proteomes" id="UP000078540">
    <property type="component" value="Unassembled WGS sequence"/>
</dbReference>
<feature type="domain" description="Ant venom allergen Sol i 2/4" evidence="5">
    <location>
        <begin position="310"/>
        <end position="385"/>
    </location>
</feature>
<feature type="region of interest" description="Disordered" evidence="4">
    <location>
        <begin position="609"/>
        <end position="628"/>
    </location>
</feature>
<sequence>MRDILALPYDSLFPSCTMCSRELIPDIMALLSNRILFEIVKVIMSVNNIVLEDYWNFNNFVILHNIKMLLVKPEFSWSGCRLRNVMKLNVNFFLDPAAVKSTNAFREISIGAQPSHEIIDLTKVNMNHDGLQPRKAFRSSFTLERYITRFLAAFYYPPLLYHGVEEVQVCARDLSMVQRIRDLSWWISLDFLVPVSLICVISPRSPVTNVFPLYHIVLPYIFTIEKMQVKQLIFERFIHSTKSSHINRMKILVFATCILAAVVSTNNYDAMVLDNIINTLMSKAVDLKDLINFHMTFAQCVVKLGLLKIASPEVSFCIAEKKNLLDEEGGIKWDDTLDYLMTIIHDMSKKDRIKEILQKCKEEGDNFEGSKKEKSFKSMECGMAMIKKQVRKARWSRSTLRRKAKPQPLLIRTPDLRRLSDQRSILLVLADQAGGGLAGPQVQRAHVDTRRNRAGILQIRKAVLVLLLDVTLKGRFHFDFHVKISVNDVVIAPSNLVGVLFLLMSTIRGVLVAEKPKETSSKPVSTWNWFRTRCKLSAIMFARLLDFTRVKHAQTSPIRAKMSLIVLHEFRTHSEPRSDATHSVLKVRQKKQGTAEDRHVMQTGAYRFTQNRTSKPNRFTPNGNLSPG</sequence>
<proteinExistence type="inferred from homology"/>
<keyword evidence="3" id="KW-0964">Secreted</keyword>
<dbReference type="CDD" id="cd23992">
    <property type="entry name" value="PBP_GOBP"/>
    <property type="match status" value="1"/>
</dbReference>
<organism evidence="6 7">
    <name type="scientific">Atta colombica</name>
    <dbReference type="NCBI Taxonomy" id="520822"/>
    <lineage>
        <taxon>Eukaryota</taxon>
        <taxon>Metazoa</taxon>
        <taxon>Ecdysozoa</taxon>
        <taxon>Arthropoda</taxon>
        <taxon>Hexapoda</taxon>
        <taxon>Insecta</taxon>
        <taxon>Pterygota</taxon>
        <taxon>Neoptera</taxon>
        <taxon>Endopterygota</taxon>
        <taxon>Hymenoptera</taxon>
        <taxon>Apocrita</taxon>
        <taxon>Aculeata</taxon>
        <taxon>Formicoidea</taxon>
        <taxon>Formicidae</taxon>
        <taxon>Myrmicinae</taxon>
        <taxon>Atta</taxon>
    </lineage>
</organism>
<evidence type="ECO:0000256" key="1">
    <source>
        <dbReference type="ARBA" id="ARBA00004613"/>
    </source>
</evidence>
<dbReference type="InterPro" id="IPR038211">
    <property type="entry name" value="Ant_venon_allerg_soli_2/4_sf"/>
</dbReference>
<dbReference type="InterPro" id="IPR036728">
    <property type="entry name" value="PBP_GOBP_sf"/>
</dbReference>
<protein>
    <recommendedName>
        <fullName evidence="5">Ant venom allergen Sol i 2/4 domain-containing protein</fullName>
    </recommendedName>
</protein>
<dbReference type="AlphaFoldDB" id="A0A195BEB6"/>